<accession>A0A067T4P2</accession>
<dbReference type="STRING" id="685588.A0A067T4P2"/>
<reference evidence="3" key="1">
    <citation type="journal article" date="2014" name="Proc. Natl. Acad. Sci. U.S.A.">
        <title>Extensive sampling of basidiomycete genomes demonstrates inadequacy of the white-rot/brown-rot paradigm for wood decay fungi.</title>
        <authorList>
            <person name="Riley R."/>
            <person name="Salamov A.A."/>
            <person name="Brown D.W."/>
            <person name="Nagy L.G."/>
            <person name="Floudas D."/>
            <person name="Held B.W."/>
            <person name="Levasseur A."/>
            <person name="Lombard V."/>
            <person name="Morin E."/>
            <person name="Otillar R."/>
            <person name="Lindquist E.A."/>
            <person name="Sun H."/>
            <person name="LaButti K.M."/>
            <person name="Schmutz J."/>
            <person name="Jabbour D."/>
            <person name="Luo H."/>
            <person name="Baker S.E."/>
            <person name="Pisabarro A.G."/>
            <person name="Walton J.D."/>
            <person name="Blanchette R.A."/>
            <person name="Henrissat B."/>
            <person name="Martin F."/>
            <person name="Cullen D."/>
            <person name="Hibbett D.S."/>
            <person name="Grigoriev I.V."/>
        </authorList>
    </citation>
    <scope>NUCLEOTIDE SEQUENCE [LARGE SCALE GENOMIC DNA]</scope>
    <source>
        <strain evidence="3">CBS 339.88</strain>
    </source>
</reference>
<sequence length="390" mass="42701">MILDEKIIMFPPPPPYLSSSPTPSTPTHPSLPRRTLTSLPPHILLQIIHHTFPPILAPNPLPSYQNAQLQLYQDTMPEKQRKTLFWLSTHLRLVSRQMYTACMHVLRSTYLPAYQQLIRPPYTSDPFPLGVPTSSNSSSGSSSNHRLAPSSASVGSANGPPAYDTPTTPTTPSPGAQASPLLTLHRETPILDRFIALKVRQDVFADDTELHIDREDAFRDLFDVAQPRARLEDLVRVYGVREGVVSVPVYYTNGTAQDEQGEGARKVYGTGSQSSSLISLPHSPVAPQASAPLPPSPKPRRSFFSFKKSTSSTPSPSSSSPQLHFPPQPQIQPLPFSSLSISFSPRRIGLVLNRSRTIAEVPRLGVGRNREPLEVLARALVGELKVALGG</sequence>
<keyword evidence="3" id="KW-1185">Reference proteome</keyword>
<feature type="compositionally biased region" description="Low complexity" evidence="1">
    <location>
        <begin position="302"/>
        <end position="323"/>
    </location>
</feature>
<feature type="region of interest" description="Disordered" evidence="1">
    <location>
        <begin position="12"/>
        <end position="32"/>
    </location>
</feature>
<name>A0A067T4P2_GALM3</name>
<protein>
    <submittedName>
        <fullName evidence="2">Uncharacterized protein</fullName>
    </submittedName>
</protein>
<dbReference type="HOGENOM" id="CLU_053871_0_0_1"/>
<feature type="region of interest" description="Disordered" evidence="1">
    <location>
        <begin position="259"/>
        <end position="329"/>
    </location>
</feature>
<feature type="compositionally biased region" description="Low complexity" evidence="1">
    <location>
        <begin position="134"/>
        <end position="144"/>
    </location>
</feature>
<feature type="compositionally biased region" description="Low complexity" evidence="1">
    <location>
        <begin position="160"/>
        <end position="174"/>
    </location>
</feature>
<evidence type="ECO:0000313" key="3">
    <source>
        <dbReference type="Proteomes" id="UP000027222"/>
    </source>
</evidence>
<dbReference type="EMBL" id="KL142375">
    <property type="protein sequence ID" value="KDR78160.1"/>
    <property type="molecule type" value="Genomic_DNA"/>
</dbReference>
<feature type="compositionally biased region" description="Low complexity" evidence="1">
    <location>
        <begin position="272"/>
        <end position="291"/>
    </location>
</feature>
<dbReference type="AlphaFoldDB" id="A0A067T4P2"/>
<feature type="compositionally biased region" description="Low complexity" evidence="1">
    <location>
        <begin position="17"/>
        <end position="32"/>
    </location>
</feature>
<gene>
    <name evidence="2" type="ORF">GALMADRAFT_1304183</name>
</gene>
<organism evidence="2 3">
    <name type="scientific">Galerina marginata (strain CBS 339.88)</name>
    <dbReference type="NCBI Taxonomy" id="685588"/>
    <lineage>
        <taxon>Eukaryota</taxon>
        <taxon>Fungi</taxon>
        <taxon>Dikarya</taxon>
        <taxon>Basidiomycota</taxon>
        <taxon>Agaricomycotina</taxon>
        <taxon>Agaricomycetes</taxon>
        <taxon>Agaricomycetidae</taxon>
        <taxon>Agaricales</taxon>
        <taxon>Agaricineae</taxon>
        <taxon>Strophariaceae</taxon>
        <taxon>Galerina</taxon>
    </lineage>
</organism>
<dbReference type="OrthoDB" id="2536866at2759"/>
<evidence type="ECO:0000256" key="1">
    <source>
        <dbReference type="SAM" id="MobiDB-lite"/>
    </source>
</evidence>
<dbReference type="Proteomes" id="UP000027222">
    <property type="component" value="Unassembled WGS sequence"/>
</dbReference>
<proteinExistence type="predicted"/>
<evidence type="ECO:0000313" key="2">
    <source>
        <dbReference type="EMBL" id="KDR78160.1"/>
    </source>
</evidence>
<feature type="region of interest" description="Disordered" evidence="1">
    <location>
        <begin position="128"/>
        <end position="179"/>
    </location>
</feature>